<dbReference type="Gene3D" id="1.20.890.10">
    <property type="entry name" value="cAMP-dependent protein kinase regulatory subunit, dimerization-anchoring domain"/>
    <property type="match status" value="1"/>
</dbReference>
<feature type="compositionally biased region" description="Acidic residues" evidence="1">
    <location>
        <begin position="74"/>
        <end position="92"/>
    </location>
</feature>
<name>A0AAV8YNI8_9CUCU</name>
<feature type="region of interest" description="Disordered" evidence="1">
    <location>
        <begin position="65"/>
        <end position="98"/>
    </location>
</feature>
<sequence length="415" mass="47423">MDKPNVQPLKAIIHGPPASGKTRLAKRLCQRYGAHYVSVRTMIEETLEILRENIAREEERKLLQAIPGEKEAKEDIDEEAEDEEELGEEEEGGGPIEGWQEQIRDITMLMAKSENGKLPDQYAKELFGQAAETGKQMDEGGKAGIVAPGEGGPGEGAIGGEDQVGGLIGNASNRIMPDFVISLQATDDFLCERIMKLPEREIQGTHYDEPNMIRRLAEFRENNMEETTILKFFDEAEIHPILIDLVDEITEEEKDFECILAIVTDILGEPIPGFGLTPEEIEELRRLEMEHLRLLEEEGRLKKRKQERNTKTKWKKWAETLEKLQMEEEKILAAQSEPLRFYLMKYIFPTLTKGMLEVAKIKPDDPVDFLAEFLFRENPEGKMFDPSYTRDGEKLLQQYEKEVEPSLVKNCMPDK</sequence>
<dbReference type="CDD" id="cd22967">
    <property type="entry name" value="DD_AK7"/>
    <property type="match status" value="1"/>
</dbReference>
<keyword evidence="3" id="KW-1185">Reference proteome</keyword>
<dbReference type="InterPro" id="IPR007858">
    <property type="entry name" value="Dpy-30_motif"/>
</dbReference>
<protein>
    <recommendedName>
        <fullName evidence="4">Adenylate kinase 7</fullName>
    </recommendedName>
</protein>
<organism evidence="2 3">
    <name type="scientific">Rhamnusium bicolor</name>
    <dbReference type="NCBI Taxonomy" id="1586634"/>
    <lineage>
        <taxon>Eukaryota</taxon>
        <taxon>Metazoa</taxon>
        <taxon>Ecdysozoa</taxon>
        <taxon>Arthropoda</taxon>
        <taxon>Hexapoda</taxon>
        <taxon>Insecta</taxon>
        <taxon>Pterygota</taxon>
        <taxon>Neoptera</taxon>
        <taxon>Endopterygota</taxon>
        <taxon>Coleoptera</taxon>
        <taxon>Polyphaga</taxon>
        <taxon>Cucujiformia</taxon>
        <taxon>Chrysomeloidea</taxon>
        <taxon>Cerambycidae</taxon>
        <taxon>Lepturinae</taxon>
        <taxon>Rhagiini</taxon>
        <taxon>Rhamnusium</taxon>
    </lineage>
</organism>
<comment type="caution">
    <text evidence="2">The sequence shown here is derived from an EMBL/GenBank/DDBJ whole genome shotgun (WGS) entry which is preliminary data.</text>
</comment>
<evidence type="ECO:0000313" key="3">
    <source>
        <dbReference type="Proteomes" id="UP001162156"/>
    </source>
</evidence>
<proteinExistence type="predicted"/>
<gene>
    <name evidence="2" type="ORF">NQ314_007456</name>
</gene>
<evidence type="ECO:0008006" key="4">
    <source>
        <dbReference type="Google" id="ProtNLM"/>
    </source>
</evidence>
<dbReference type="InterPro" id="IPR047499">
    <property type="entry name" value="DD_AK7"/>
</dbReference>
<dbReference type="InterPro" id="IPR027417">
    <property type="entry name" value="P-loop_NTPase"/>
</dbReference>
<dbReference type="AlphaFoldDB" id="A0AAV8YNI8"/>
<dbReference type="Gene3D" id="3.40.50.300">
    <property type="entry name" value="P-loop containing nucleotide triphosphate hydrolases"/>
    <property type="match status" value="1"/>
</dbReference>
<evidence type="ECO:0000256" key="1">
    <source>
        <dbReference type="SAM" id="MobiDB-lite"/>
    </source>
</evidence>
<dbReference type="EMBL" id="JANEYF010001996">
    <property type="protein sequence ID" value="KAJ8952850.1"/>
    <property type="molecule type" value="Genomic_DNA"/>
</dbReference>
<evidence type="ECO:0000313" key="2">
    <source>
        <dbReference type="EMBL" id="KAJ8952850.1"/>
    </source>
</evidence>
<dbReference type="Proteomes" id="UP001162156">
    <property type="component" value="Unassembled WGS sequence"/>
</dbReference>
<accession>A0AAV8YNI8</accession>
<reference evidence="2" key="1">
    <citation type="journal article" date="2023" name="Insect Mol. Biol.">
        <title>Genome sequencing provides insights into the evolution of gene families encoding plant cell wall-degrading enzymes in longhorned beetles.</title>
        <authorList>
            <person name="Shin N.R."/>
            <person name="Okamura Y."/>
            <person name="Kirsch R."/>
            <person name="Pauchet Y."/>
        </authorList>
    </citation>
    <scope>NUCLEOTIDE SEQUENCE</scope>
    <source>
        <strain evidence="2">RBIC_L_NR</strain>
    </source>
</reference>
<dbReference type="Pfam" id="PF05186">
    <property type="entry name" value="Dpy-30"/>
    <property type="match status" value="1"/>
</dbReference>
<dbReference type="SUPFAM" id="SSF52540">
    <property type="entry name" value="P-loop containing nucleoside triphosphate hydrolases"/>
    <property type="match status" value="1"/>
</dbReference>